<dbReference type="Gene3D" id="3.40.50.12580">
    <property type="match status" value="1"/>
</dbReference>
<name>A0A1G1ZRI3_9BACT</name>
<gene>
    <name evidence="1" type="ORF">A3I24_02715</name>
</gene>
<evidence type="ECO:0000313" key="1">
    <source>
        <dbReference type="EMBL" id="OGY67069.1"/>
    </source>
</evidence>
<accession>A0A1G1ZRI3</accession>
<dbReference type="SUPFAM" id="SSF53756">
    <property type="entry name" value="UDP-Glycosyltransferase/glycogen phosphorylase"/>
    <property type="match status" value="1"/>
</dbReference>
<dbReference type="EMBL" id="MHJL01000030">
    <property type="protein sequence ID" value="OGY67069.1"/>
    <property type="molecule type" value="Genomic_DNA"/>
</dbReference>
<dbReference type="AlphaFoldDB" id="A0A1G1ZRI3"/>
<evidence type="ECO:0000313" key="2">
    <source>
        <dbReference type="Proteomes" id="UP000177690"/>
    </source>
</evidence>
<protein>
    <recommendedName>
        <fullName evidence="3">Glycosyltransferase subfamily 4-like N-terminal domain-containing protein</fullName>
    </recommendedName>
</protein>
<reference evidence="1 2" key="1">
    <citation type="journal article" date="2016" name="Nat. Commun.">
        <title>Thousands of microbial genomes shed light on interconnected biogeochemical processes in an aquifer system.</title>
        <authorList>
            <person name="Anantharaman K."/>
            <person name="Brown C.T."/>
            <person name="Hug L.A."/>
            <person name="Sharon I."/>
            <person name="Castelle C.J."/>
            <person name="Probst A.J."/>
            <person name="Thomas B.C."/>
            <person name="Singh A."/>
            <person name="Wilkins M.J."/>
            <person name="Karaoz U."/>
            <person name="Brodie E.L."/>
            <person name="Williams K.H."/>
            <person name="Hubbard S.S."/>
            <person name="Banfield J.F."/>
        </authorList>
    </citation>
    <scope>NUCLEOTIDE SEQUENCE [LARGE SCALE GENOMIC DNA]</scope>
</reference>
<dbReference type="Proteomes" id="UP000177690">
    <property type="component" value="Unassembled WGS sequence"/>
</dbReference>
<evidence type="ECO:0008006" key="3">
    <source>
        <dbReference type="Google" id="ProtNLM"/>
    </source>
</evidence>
<proteinExistence type="predicted"/>
<dbReference type="STRING" id="1798409.A3I24_02715"/>
<sequence>MTIFIPIFQGVEVKNILRTDIYKNLIKQPNVRIVLFIGTKDKADHYGREFFHERVHYEVVLNQPQTLWDKLMGFLKFKLIKTQTIDLRRKMALEDSGGYLAYASSWILNRLLARRWLRKFARWVDYKMIGHSPFGNFFDQYQPDVVFLAHLFDDLEIKMLWEAKRRGIRTVGFINSWDKLTARGMIRLLPGTLLVFNDLVKQEAVDYADMNLENIEVVGIPQYDRYSAPQLSSRDDFYNRIKIEAQKRVIVYAPMGKYFSNSDWDIIDLLRSYQNKKLIPHDVEILVRFQPNDFIDEAELKKRPWLVYDYPGIRFSDKRGVDWDMSFTDLQHLVDTLYYSSIFICYATSLSIDAAVFDRPVININFEVKEKQRLSQTPTHFYRTEHYSKAGRTGGIRFVNSEPEFLEWINQYLAQPNLDHQGRKRLINEQCWKLDGQSAYRVTKHIFSCID</sequence>
<organism evidence="1 2">
    <name type="scientific">Candidatus Harrisonbacteria bacterium RIFCSPLOWO2_02_FULL_41_13b</name>
    <dbReference type="NCBI Taxonomy" id="1798409"/>
    <lineage>
        <taxon>Bacteria</taxon>
        <taxon>Candidatus Harrisoniibacteriota</taxon>
    </lineage>
</organism>
<comment type="caution">
    <text evidence="1">The sequence shown here is derived from an EMBL/GenBank/DDBJ whole genome shotgun (WGS) entry which is preliminary data.</text>
</comment>
<dbReference type="InterPro" id="IPR043148">
    <property type="entry name" value="TagF_C"/>
</dbReference>